<dbReference type="PANTHER" id="PTHR13080:SF20">
    <property type="entry name" value="ATP SYNTHASE SUBUNIT F, MITOCHONDRIAL-RELATED"/>
    <property type="match status" value="1"/>
</dbReference>
<name>A0A9X6ND05_HYPEX</name>
<evidence type="ECO:0000256" key="4">
    <source>
        <dbReference type="ARBA" id="ARBA00022547"/>
    </source>
</evidence>
<dbReference type="AlphaFoldDB" id="A0A9X6ND05"/>
<dbReference type="PANTHER" id="PTHR13080">
    <property type="entry name" value="ATP SYNTHASE F CHAIN, MITOCHONDRIAL-RELATED"/>
    <property type="match status" value="1"/>
</dbReference>
<comment type="caution">
    <text evidence="10">The sequence shown here is derived from an EMBL/GenBank/DDBJ whole genome shotgun (WGS) entry which is preliminary data.</text>
</comment>
<evidence type="ECO:0000256" key="1">
    <source>
        <dbReference type="ARBA" id="ARBA00004325"/>
    </source>
</evidence>
<keyword evidence="9" id="KW-0066">ATP synthesis</keyword>
<evidence type="ECO:0000256" key="7">
    <source>
        <dbReference type="ARBA" id="ARBA00023128"/>
    </source>
</evidence>
<evidence type="ECO:0000256" key="5">
    <source>
        <dbReference type="ARBA" id="ARBA00022781"/>
    </source>
</evidence>
<keyword evidence="7" id="KW-0496">Mitochondrion</keyword>
<proteinExistence type="inferred from homology"/>
<evidence type="ECO:0000256" key="6">
    <source>
        <dbReference type="ARBA" id="ARBA00023065"/>
    </source>
</evidence>
<dbReference type="GO" id="GO:0045259">
    <property type="term" value="C:proton-transporting ATP synthase complex"/>
    <property type="evidence" value="ECO:0007669"/>
    <property type="project" value="UniProtKB-KW"/>
</dbReference>
<accession>A0A9X6ND05</accession>
<evidence type="ECO:0000313" key="11">
    <source>
        <dbReference type="Proteomes" id="UP000192578"/>
    </source>
</evidence>
<reference evidence="11" key="1">
    <citation type="submission" date="2017-01" db="EMBL/GenBank/DDBJ databases">
        <title>Comparative genomics of anhydrobiosis in the tardigrade Hypsibius dujardini.</title>
        <authorList>
            <person name="Yoshida Y."/>
            <person name="Koutsovoulos G."/>
            <person name="Laetsch D."/>
            <person name="Stevens L."/>
            <person name="Kumar S."/>
            <person name="Horikawa D."/>
            <person name="Ishino K."/>
            <person name="Komine S."/>
            <person name="Tomita M."/>
            <person name="Blaxter M."/>
            <person name="Arakawa K."/>
        </authorList>
    </citation>
    <scope>NUCLEOTIDE SEQUENCE [LARGE SCALE GENOMIC DNA]</scope>
    <source>
        <strain evidence="11">Z151</strain>
    </source>
</reference>
<dbReference type="GO" id="GO:0046933">
    <property type="term" value="F:proton-transporting ATP synthase activity, rotational mechanism"/>
    <property type="evidence" value="ECO:0007669"/>
    <property type="project" value="TreeGrafter"/>
</dbReference>
<dbReference type="InterPro" id="IPR019344">
    <property type="entry name" value="F1F0-ATPsyn_F_prd"/>
</dbReference>
<dbReference type="GO" id="GO:0042776">
    <property type="term" value="P:proton motive force-driven mitochondrial ATP synthesis"/>
    <property type="evidence" value="ECO:0007669"/>
    <property type="project" value="TreeGrafter"/>
</dbReference>
<dbReference type="GO" id="GO:0031966">
    <property type="term" value="C:mitochondrial membrane"/>
    <property type="evidence" value="ECO:0007669"/>
    <property type="project" value="UniProtKB-SubCell"/>
</dbReference>
<evidence type="ECO:0000256" key="9">
    <source>
        <dbReference type="ARBA" id="ARBA00023310"/>
    </source>
</evidence>
<evidence type="ECO:0000256" key="2">
    <source>
        <dbReference type="ARBA" id="ARBA00005895"/>
    </source>
</evidence>
<keyword evidence="3" id="KW-0813">Transport</keyword>
<protein>
    <submittedName>
        <fullName evidence="10">ATP synthase subunit f, mitochondrial</fullName>
    </submittedName>
</protein>
<evidence type="ECO:0000256" key="3">
    <source>
        <dbReference type="ARBA" id="ARBA00022448"/>
    </source>
</evidence>
<keyword evidence="4" id="KW-0138">CF(0)</keyword>
<comment type="similarity">
    <text evidence="2">Belongs to the ATPase F chain family.</text>
</comment>
<keyword evidence="8" id="KW-0472">Membrane</keyword>
<dbReference type="OrthoDB" id="8921675at2759"/>
<keyword evidence="11" id="KW-1185">Reference proteome</keyword>
<comment type="subcellular location">
    <subcellularLocation>
        <location evidence="1">Mitochondrion membrane</location>
    </subcellularLocation>
</comment>
<gene>
    <name evidence="10" type="ORF">BV898_14897</name>
</gene>
<evidence type="ECO:0000313" key="10">
    <source>
        <dbReference type="EMBL" id="OWA50378.1"/>
    </source>
</evidence>
<organism evidence="10 11">
    <name type="scientific">Hypsibius exemplaris</name>
    <name type="common">Freshwater tardigrade</name>
    <dbReference type="NCBI Taxonomy" id="2072580"/>
    <lineage>
        <taxon>Eukaryota</taxon>
        <taxon>Metazoa</taxon>
        <taxon>Ecdysozoa</taxon>
        <taxon>Tardigrada</taxon>
        <taxon>Eutardigrada</taxon>
        <taxon>Parachela</taxon>
        <taxon>Hypsibioidea</taxon>
        <taxon>Hypsibiidae</taxon>
        <taxon>Hypsibius</taxon>
    </lineage>
</organism>
<evidence type="ECO:0000256" key="8">
    <source>
        <dbReference type="ARBA" id="ARBA00023136"/>
    </source>
</evidence>
<sequence length="131" mass="15431">MKREEVWFLFNFLNVRSGEMKFTYFGIGAYPAEYNRRIHGPYDPARFYGKPDTPFGQVKIGELPAWLSRRSINPVAMSRAVSRGYWRWFHKYVAVRYGTAAPYVQFAVGLSALFYCINYKSIRLHNQAKYH</sequence>
<dbReference type="Pfam" id="PF10206">
    <property type="entry name" value="WRW"/>
    <property type="match status" value="1"/>
</dbReference>
<keyword evidence="6" id="KW-0406">Ion transport</keyword>
<dbReference type="EMBL" id="MTYJ01000191">
    <property type="protein sequence ID" value="OWA50378.1"/>
    <property type="molecule type" value="Genomic_DNA"/>
</dbReference>
<keyword evidence="5" id="KW-0375">Hydrogen ion transport</keyword>
<dbReference type="Proteomes" id="UP000192578">
    <property type="component" value="Unassembled WGS sequence"/>
</dbReference>